<gene>
    <name evidence="1" type="ORF">Pfl04_21640</name>
</gene>
<keyword evidence="2" id="KW-1185">Reference proteome</keyword>
<protein>
    <submittedName>
        <fullName evidence="1">Uncharacterized protein</fullName>
    </submittedName>
</protein>
<proteinExistence type="predicted"/>
<dbReference type="RefSeq" id="WP_168073015.1">
    <property type="nucleotide sequence ID" value="NZ_BAAAQJ010000008.1"/>
</dbReference>
<dbReference type="EMBL" id="BONU01000011">
    <property type="protein sequence ID" value="GIG73760.1"/>
    <property type="molecule type" value="Genomic_DNA"/>
</dbReference>
<reference evidence="1" key="1">
    <citation type="submission" date="2021-01" db="EMBL/GenBank/DDBJ databases">
        <title>Whole genome shotgun sequence of Planosporangium flavigriseum NBRC 105377.</title>
        <authorList>
            <person name="Komaki H."/>
            <person name="Tamura T."/>
        </authorList>
    </citation>
    <scope>NUCLEOTIDE SEQUENCE</scope>
    <source>
        <strain evidence="1">NBRC 105377</strain>
    </source>
</reference>
<dbReference type="Proteomes" id="UP000653674">
    <property type="component" value="Unassembled WGS sequence"/>
</dbReference>
<name>A0A8J3LN53_9ACTN</name>
<sequence>MEEKAERARRATKPLSYYETRELAEMARDMFDDRNGFAAARHSFMYKQKPAETPAKLALHRQFVTSGV</sequence>
<comment type="caution">
    <text evidence="1">The sequence shown here is derived from an EMBL/GenBank/DDBJ whole genome shotgun (WGS) entry which is preliminary data.</text>
</comment>
<dbReference type="AlphaFoldDB" id="A0A8J3LN53"/>
<evidence type="ECO:0000313" key="1">
    <source>
        <dbReference type="EMBL" id="GIG73760.1"/>
    </source>
</evidence>
<accession>A0A8J3LN53</accession>
<organism evidence="1 2">
    <name type="scientific">Planosporangium flavigriseum</name>
    <dbReference type="NCBI Taxonomy" id="373681"/>
    <lineage>
        <taxon>Bacteria</taxon>
        <taxon>Bacillati</taxon>
        <taxon>Actinomycetota</taxon>
        <taxon>Actinomycetes</taxon>
        <taxon>Micromonosporales</taxon>
        <taxon>Micromonosporaceae</taxon>
        <taxon>Planosporangium</taxon>
    </lineage>
</organism>
<evidence type="ECO:0000313" key="2">
    <source>
        <dbReference type="Proteomes" id="UP000653674"/>
    </source>
</evidence>